<accession>A0A017SFC7</accession>
<dbReference type="PANTHER" id="PTHR13373">
    <property type="entry name" value="FROUNT PROTEIN-RELATED"/>
    <property type="match status" value="1"/>
</dbReference>
<dbReference type="GO" id="GO:0031965">
    <property type="term" value="C:nuclear membrane"/>
    <property type="evidence" value="ECO:0007669"/>
    <property type="project" value="UniProtKB-UniRule"/>
</dbReference>
<evidence type="ECO:0000256" key="10">
    <source>
        <dbReference type="SAM" id="MobiDB-lite"/>
    </source>
</evidence>
<evidence type="ECO:0000256" key="7">
    <source>
        <dbReference type="ARBA" id="ARBA00023132"/>
    </source>
</evidence>
<dbReference type="GO" id="GO:0045893">
    <property type="term" value="P:positive regulation of DNA-templated transcription"/>
    <property type="evidence" value="ECO:0007669"/>
    <property type="project" value="TreeGrafter"/>
</dbReference>
<feature type="compositionally biased region" description="Low complexity" evidence="10">
    <location>
        <begin position="1044"/>
        <end position="1055"/>
    </location>
</feature>
<feature type="region of interest" description="Disordered" evidence="10">
    <location>
        <begin position="1033"/>
        <end position="1068"/>
    </location>
</feature>
<dbReference type="GO" id="GO:0006606">
    <property type="term" value="P:protein import into nucleus"/>
    <property type="evidence" value="ECO:0007669"/>
    <property type="project" value="TreeGrafter"/>
</dbReference>
<evidence type="ECO:0000256" key="1">
    <source>
        <dbReference type="ARBA" id="ARBA00004567"/>
    </source>
</evidence>
<keyword evidence="3 9" id="KW-0813">Transport</keyword>
<dbReference type="EMBL" id="KK088424">
    <property type="protein sequence ID" value="EYE94955.1"/>
    <property type="molecule type" value="Genomic_DNA"/>
</dbReference>
<name>A0A017SFC7_ASPRC</name>
<comment type="subunit">
    <text evidence="9">Component of the nuclear pore complex (NPC).</text>
</comment>
<dbReference type="Pfam" id="PF07575">
    <property type="entry name" value="Nucleopor_Nup85"/>
    <property type="match status" value="1"/>
</dbReference>
<comment type="subcellular location">
    <subcellularLocation>
        <location evidence="1 9">Nucleus</location>
        <location evidence="1 9">Nuclear pore complex</location>
    </subcellularLocation>
</comment>
<keyword evidence="9" id="KW-0472">Membrane</keyword>
<dbReference type="GO" id="GO:0006406">
    <property type="term" value="P:mRNA export from nucleus"/>
    <property type="evidence" value="ECO:0007669"/>
    <property type="project" value="TreeGrafter"/>
</dbReference>
<evidence type="ECO:0000256" key="8">
    <source>
        <dbReference type="ARBA" id="ARBA00023242"/>
    </source>
</evidence>
<dbReference type="Proteomes" id="UP000019804">
    <property type="component" value="Unassembled WGS sequence"/>
</dbReference>
<evidence type="ECO:0000313" key="12">
    <source>
        <dbReference type="Proteomes" id="UP000019804"/>
    </source>
</evidence>
<keyword evidence="6 9" id="KW-0811">Translocation</keyword>
<keyword evidence="7 9" id="KW-0906">Nuclear pore complex</keyword>
<dbReference type="PANTHER" id="PTHR13373:SF21">
    <property type="entry name" value="NUCLEAR PORE COMPLEX PROTEIN NUP85"/>
    <property type="match status" value="1"/>
</dbReference>
<keyword evidence="8 9" id="KW-0539">Nucleus</keyword>
<feature type="compositionally biased region" description="Polar residues" evidence="10">
    <location>
        <begin position="98"/>
        <end position="129"/>
    </location>
</feature>
<feature type="compositionally biased region" description="Basic and acidic residues" evidence="10">
    <location>
        <begin position="1059"/>
        <end position="1068"/>
    </location>
</feature>
<evidence type="ECO:0000256" key="4">
    <source>
        <dbReference type="ARBA" id="ARBA00022816"/>
    </source>
</evidence>
<feature type="region of interest" description="Disordered" evidence="10">
    <location>
        <begin position="1"/>
        <end position="168"/>
    </location>
</feature>
<dbReference type="RefSeq" id="XP_040638643.1">
    <property type="nucleotide sequence ID" value="XM_040779018.1"/>
</dbReference>
<evidence type="ECO:0000256" key="9">
    <source>
        <dbReference type="RuleBase" id="RU365073"/>
    </source>
</evidence>
<evidence type="ECO:0000256" key="3">
    <source>
        <dbReference type="ARBA" id="ARBA00022448"/>
    </source>
</evidence>
<dbReference type="AlphaFoldDB" id="A0A017SFC7"/>
<keyword evidence="5 9" id="KW-0653">Protein transport</keyword>
<sequence length="1102" mass="119557">MSFKTSFDPFNMDSPSTPDKSRSFLSNVSTTPSGPPPSSADNNSFIPRAAPPKFGNSSHSLFGKSGIENDSIFGSSIGSDHFMPPRKKDPAPAKPLAQSQSLFNTTNGSRLNESTSFGQSNSFTSSWTSEEGQEEMEPEEGDEDEWEDETMDVDKTKKSGGLSFMDSTMSMEPIRPTTALGHRKSIYSNPTNAKRPKLDERWASQSPVRKTALPPKKESVLPSIIRNFASRSSLALVDEHSDVILRTEDEVCRLYDEARQAEEQGKDFYVSLSEISSTLASTWKSCAERNEFPGAGFGVGRGEQAPNVVKAGFLGSLLLQLHHPPVNPTKTASPAGAFGRFAPQSLIVAGPEESTFTPTPKVLLDWLSANHVSQSADIRALGEAGPNPTASPNFWETITSAVLRGRLAEVSTVLRSADFNYARSALEDGLPQSGYRGVQLQNIQKCINKALQILDSCPGVQHEDWEVKGTEWSVYRKRVAAAVTELEEFAEGDETSPEPPVVENRFQAVNFGLKSTSGDQGFSFTKSARMAESRVPWTIYQNLRTIYRVILGDPGAIMGLSQDWIEAVVGLTAWWDGEDDSSPEDSYLRRLDLALSSATNDPTTGFRINTVSGLEVGLASVFEGNVDGVLRLLQTWSLCIASAVAEVASAGGWMDAGDGARKLPGLSEDDLMVLSYGQDTSAATPVRRDDVLKAYASGLFERRSIKNDIGLRDGWELALEVLSRLEDNEKMQKTTSELLGKLPLDTAEQMDKVVLLCSELGLESEGRRVSERYGDLTVEKSEEYGLALVCYARAHSRRKVKSVVDLLISYSLVQSRAYPASAELDEQLRALIREPKTCLSAIAGSDEEAASILQFYFSGYATLRRFYETRDEALSLSEGQRPRFKPLARRRAAAQALVAVIGSAADSIYGGLYDPERDSAVQVDGLLALLGESLVFVGESNPILTPSQQLTILSAIEDLESVTSRVYAQCEECFRSTLIAYNHPSNTTGPGSRATSDSYVLPPSPRALLKKSVSATTASSNFSLIGSDMLESARTRSQSGSGSGLASAGSSGVLVPLPGDKDGAHERGWDWRSGLNEETRGEDILRMLRLGLARGLSLGVLG</sequence>
<dbReference type="HOGENOM" id="CLU_002336_0_0_1"/>
<keyword evidence="4 9" id="KW-0509">mRNA transport</keyword>
<feature type="compositionally biased region" description="Polar residues" evidence="10">
    <location>
        <begin position="13"/>
        <end position="28"/>
    </location>
</feature>
<dbReference type="GeneID" id="63694142"/>
<feature type="compositionally biased region" description="Acidic residues" evidence="10">
    <location>
        <begin position="131"/>
        <end position="151"/>
    </location>
</feature>
<reference evidence="12" key="1">
    <citation type="journal article" date="2014" name="Nat. Commun.">
        <title>Genomic adaptations of the halophilic Dead Sea filamentous fungus Eurotium rubrum.</title>
        <authorList>
            <person name="Kis-Papo T."/>
            <person name="Weig A.R."/>
            <person name="Riley R."/>
            <person name="Persoh D."/>
            <person name="Salamov A."/>
            <person name="Sun H."/>
            <person name="Lipzen A."/>
            <person name="Wasser S.P."/>
            <person name="Rambold G."/>
            <person name="Grigoriev I.V."/>
            <person name="Nevo E."/>
        </authorList>
    </citation>
    <scope>NUCLEOTIDE SEQUENCE [LARGE SCALE GENOMIC DNA]</scope>
    <source>
        <strain evidence="12">CBS 135680</strain>
    </source>
</reference>
<gene>
    <name evidence="11" type="ORF">EURHEDRAFT_377949</name>
</gene>
<organism evidence="11 12">
    <name type="scientific">Aspergillus ruber (strain CBS 135680)</name>
    <dbReference type="NCBI Taxonomy" id="1388766"/>
    <lineage>
        <taxon>Eukaryota</taxon>
        <taxon>Fungi</taxon>
        <taxon>Dikarya</taxon>
        <taxon>Ascomycota</taxon>
        <taxon>Pezizomycotina</taxon>
        <taxon>Eurotiomycetes</taxon>
        <taxon>Eurotiomycetidae</taxon>
        <taxon>Eurotiales</taxon>
        <taxon>Aspergillaceae</taxon>
        <taxon>Aspergillus</taxon>
        <taxon>Aspergillus subgen. Aspergillus</taxon>
    </lineage>
</organism>
<dbReference type="GO" id="GO:0017056">
    <property type="term" value="F:structural constituent of nuclear pore"/>
    <property type="evidence" value="ECO:0007669"/>
    <property type="project" value="TreeGrafter"/>
</dbReference>
<comment type="function">
    <text evidence="9">Functions as a component of the nuclear pore complex (NPC).</text>
</comment>
<dbReference type="OrthoDB" id="5422384at2759"/>
<comment type="similarity">
    <text evidence="2 9">Belongs to the nucleoporin Nup85 family.</text>
</comment>
<evidence type="ECO:0000256" key="2">
    <source>
        <dbReference type="ARBA" id="ARBA00005573"/>
    </source>
</evidence>
<dbReference type="GO" id="GO:0031080">
    <property type="term" value="C:nuclear pore outer ring"/>
    <property type="evidence" value="ECO:0007669"/>
    <property type="project" value="TreeGrafter"/>
</dbReference>
<evidence type="ECO:0000256" key="5">
    <source>
        <dbReference type="ARBA" id="ARBA00022927"/>
    </source>
</evidence>
<proteinExistence type="inferred from homology"/>
<protein>
    <recommendedName>
        <fullName evidence="9">Nuclear pore complex protein Nup85</fullName>
    </recommendedName>
</protein>
<dbReference type="InterPro" id="IPR011502">
    <property type="entry name" value="Nucleoporin_Nup85"/>
</dbReference>
<evidence type="ECO:0000313" key="11">
    <source>
        <dbReference type="EMBL" id="EYE94955.1"/>
    </source>
</evidence>
<evidence type="ECO:0000256" key="6">
    <source>
        <dbReference type="ARBA" id="ARBA00023010"/>
    </source>
</evidence>
<dbReference type="STRING" id="1388766.A0A017SFC7"/>
<keyword evidence="12" id="KW-1185">Reference proteome</keyword>